<feature type="transmembrane region" description="Helical" evidence="1">
    <location>
        <begin position="12"/>
        <end position="31"/>
    </location>
</feature>
<keyword evidence="1" id="KW-0472">Membrane</keyword>
<feature type="transmembrane region" description="Helical" evidence="1">
    <location>
        <begin position="62"/>
        <end position="82"/>
    </location>
</feature>
<feature type="transmembrane region" description="Helical" evidence="1">
    <location>
        <begin position="120"/>
        <end position="139"/>
    </location>
</feature>
<dbReference type="EMBL" id="BK032497">
    <property type="protein sequence ID" value="DAF42692.1"/>
    <property type="molecule type" value="Genomic_DNA"/>
</dbReference>
<feature type="transmembrane region" description="Helical" evidence="1">
    <location>
        <begin position="145"/>
        <end position="167"/>
    </location>
</feature>
<reference evidence="2" key="1">
    <citation type="journal article" date="2021" name="Proc. Natl. Acad. Sci. U.S.A.">
        <title>A Catalog of Tens of Thousands of Viruses from Human Metagenomes Reveals Hidden Associations with Chronic Diseases.</title>
        <authorList>
            <person name="Tisza M.J."/>
            <person name="Buck C.B."/>
        </authorList>
    </citation>
    <scope>NUCLEOTIDE SEQUENCE</scope>
    <source>
        <strain evidence="2">CtHip2</strain>
    </source>
</reference>
<protein>
    <submittedName>
        <fullName evidence="2">Uncharacterized protein</fullName>
    </submittedName>
</protein>
<evidence type="ECO:0000256" key="1">
    <source>
        <dbReference type="SAM" id="Phobius"/>
    </source>
</evidence>
<evidence type="ECO:0000313" key="2">
    <source>
        <dbReference type="EMBL" id="DAF42692.1"/>
    </source>
</evidence>
<name>A0A8S5RVA2_9CAUD</name>
<proteinExistence type="predicted"/>
<accession>A0A8S5RVA2</accession>
<feature type="transmembrane region" description="Helical" evidence="1">
    <location>
        <begin position="88"/>
        <end position="108"/>
    </location>
</feature>
<keyword evidence="1" id="KW-1133">Transmembrane helix</keyword>
<sequence length="179" mass="20329">MNYFKSLLSKSTKQWVTFLIASFFFLSVIFALPLFSIPSILAMLIYSNVLAWFLAGTVRKFIFNLFSFIGLLVIASIASTMLEPNYVGLTGVFLPSVFFLYFGILAMVEMIQKDYTHKALLSFTIPAIDVSIVFLLFAYTSKLSIYLSLFIAILLLFTTSLVFYLLFKSKNEPNNLNTH</sequence>
<keyword evidence="1" id="KW-0812">Transmembrane</keyword>
<organism evidence="2">
    <name type="scientific">Siphoviridae sp. ctHip2</name>
    <dbReference type="NCBI Taxonomy" id="2827830"/>
    <lineage>
        <taxon>Viruses</taxon>
        <taxon>Duplodnaviria</taxon>
        <taxon>Heunggongvirae</taxon>
        <taxon>Uroviricota</taxon>
        <taxon>Caudoviricetes</taxon>
    </lineage>
</organism>